<dbReference type="Proteomes" id="UP001354971">
    <property type="component" value="Unassembled WGS sequence"/>
</dbReference>
<keyword evidence="1" id="KW-1133">Transmembrane helix</keyword>
<evidence type="ECO:0000313" key="2">
    <source>
        <dbReference type="EMBL" id="MEE2526426.1"/>
    </source>
</evidence>
<name>A0ABU7LS07_9PROT</name>
<dbReference type="EMBL" id="JAZDRP010000004">
    <property type="protein sequence ID" value="MEE2526426.1"/>
    <property type="molecule type" value="Genomic_DNA"/>
</dbReference>
<feature type="transmembrane region" description="Helical" evidence="1">
    <location>
        <begin position="72"/>
        <end position="94"/>
    </location>
</feature>
<feature type="transmembrane region" description="Helical" evidence="1">
    <location>
        <begin position="12"/>
        <end position="32"/>
    </location>
</feature>
<dbReference type="RefSeq" id="WP_330199089.1">
    <property type="nucleotide sequence ID" value="NZ_JAZDRP010000004.1"/>
</dbReference>
<gene>
    <name evidence="2" type="ORF">V0U79_08610</name>
</gene>
<proteinExistence type="predicted"/>
<keyword evidence="3" id="KW-1185">Reference proteome</keyword>
<keyword evidence="1" id="KW-0812">Transmembrane</keyword>
<keyword evidence="1" id="KW-0472">Membrane</keyword>
<evidence type="ECO:0000313" key="3">
    <source>
        <dbReference type="Proteomes" id="UP001354971"/>
    </source>
</evidence>
<reference evidence="2 3" key="1">
    <citation type="submission" date="2024-01" db="EMBL/GenBank/DDBJ databases">
        <title>Hyphobacterium bacterium isolated from marine sediment.</title>
        <authorList>
            <person name="Zhao S."/>
        </authorList>
    </citation>
    <scope>NUCLEOTIDE SEQUENCE [LARGE SCALE GENOMIC DNA]</scope>
    <source>
        <strain evidence="3">HN65</strain>
    </source>
</reference>
<organism evidence="2 3">
    <name type="scientific">Hyphobacterium lacteum</name>
    <dbReference type="NCBI Taxonomy" id="3116575"/>
    <lineage>
        <taxon>Bacteria</taxon>
        <taxon>Pseudomonadati</taxon>
        <taxon>Pseudomonadota</taxon>
        <taxon>Alphaproteobacteria</taxon>
        <taxon>Maricaulales</taxon>
        <taxon>Maricaulaceae</taxon>
        <taxon>Hyphobacterium</taxon>
    </lineage>
</organism>
<comment type="caution">
    <text evidence="2">The sequence shown here is derived from an EMBL/GenBank/DDBJ whole genome shotgun (WGS) entry which is preliminary data.</text>
</comment>
<protein>
    <submittedName>
        <fullName evidence="2">Uncharacterized protein</fullName>
    </submittedName>
</protein>
<sequence>MFLLGRIGSVSATLFLAFVMATAMLVALGLYAPTVLNWILDGAELVEQWLTHTGLPDRYNNFVRLFLGDEQLAFLFFTIVSRIIIAIVASMFVSATKPKSLVDRAFG</sequence>
<accession>A0ABU7LS07</accession>
<evidence type="ECO:0000256" key="1">
    <source>
        <dbReference type="SAM" id="Phobius"/>
    </source>
</evidence>